<evidence type="ECO:0000313" key="3">
    <source>
        <dbReference type="Proteomes" id="UP000324575"/>
    </source>
</evidence>
<dbReference type="PANTHER" id="PTHR13833">
    <property type="match status" value="1"/>
</dbReference>
<dbReference type="Gene3D" id="2.120.10.30">
    <property type="entry name" value="TolB, C-terminal domain"/>
    <property type="match status" value="1"/>
</dbReference>
<protein>
    <recommendedName>
        <fullName evidence="1">IPT/TIG domain-containing protein</fullName>
    </recommendedName>
</protein>
<evidence type="ECO:0000259" key="1">
    <source>
        <dbReference type="Pfam" id="PF01833"/>
    </source>
</evidence>
<accession>A0A5M8P3F0</accession>
<dbReference type="PANTHER" id="PTHR13833:SF71">
    <property type="entry name" value="NHL DOMAIN-CONTAINING PROTEIN"/>
    <property type="match status" value="1"/>
</dbReference>
<organism evidence="2 3">
    <name type="scientific">Candidatus Ordinivivax streblomastigis</name>
    <dbReference type="NCBI Taxonomy" id="2540710"/>
    <lineage>
        <taxon>Bacteria</taxon>
        <taxon>Pseudomonadati</taxon>
        <taxon>Bacteroidota</taxon>
        <taxon>Bacteroidia</taxon>
        <taxon>Bacteroidales</taxon>
        <taxon>Candidatus Ordinivivax</taxon>
    </lineage>
</organism>
<dbReference type="InterPro" id="IPR014756">
    <property type="entry name" value="Ig_E-set"/>
</dbReference>
<reference evidence="2 3" key="1">
    <citation type="submission" date="2019-03" db="EMBL/GenBank/DDBJ databases">
        <title>Single cell metagenomics reveals metabolic interactions within the superorganism composed of flagellate Streblomastix strix and complex community of Bacteroidetes bacteria on its surface.</title>
        <authorList>
            <person name="Treitli S.C."/>
            <person name="Kolisko M."/>
            <person name="Husnik F."/>
            <person name="Keeling P."/>
            <person name="Hampl V."/>
        </authorList>
    </citation>
    <scope>NUCLEOTIDE SEQUENCE [LARGE SCALE GENOMIC DNA]</scope>
    <source>
        <strain evidence="2">St1</strain>
    </source>
</reference>
<dbReference type="EMBL" id="SNRX01000005">
    <property type="protein sequence ID" value="KAA6302780.1"/>
    <property type="molecule type" value="Genomic_DNA"/>
</dbReference>
<proteinExistence type="predicted"/>
<dbReference type="Proteomes" id="UP000324575">
    <property type="component" value="Unassembled WGS sequence"/>
</dbReference>
<evidence type="ECO:0000313" key="2">
    <source>
        <dbReference type="EMBL" id="KAA6302780.1"/>
    </source>
</evidence>
<dbReference type="AlphaFoldDB" id="A0A5M8P3F0"/>
<dbReference type="PROSITE" id="PS51257">
    <property type="entry name" value="PROKAR_LIPOPROTEIN"/>
    <property type="match status" value="1"/>
</dbReference>
<dbReference type="Gene3D" id="2.60.40.10">
    <property type="entry name" value="Immunoglobulins"/>
    <property type="match status" value="1"/>
</dbReference>
<dbReference type="CDD" id="cd00102">
    <property type="entry name" value="IPT"/>
    <property type="match status" value="1"/>
</dbReference>
<dbReference type="InterPro" id="IPR002909">
    <property type="entry name" value="IPT_dom"/>
</dbReference>
<dbReference type="InterPro" id="IPR013783">
    <property type="entry name" value="Ig-like_fold"/>
</dbReference>
<comment type="caution">
    <text evidence="2">The sequence shown here is derived from an EMBL/GenBank/DDBJ whole genome shotgun (WGS) entry which is preliminary data.</text>
</comment>
<gene>
    <name evidence="2" type="ORF">EZS26_000950</name>
</gene>
<feature type="domain" description="IPT/TIG" evidence="1">
    <location>
        <begin position="39"/>
        <end position="121"/>
    </location>
</feature>
<dbReference type="SUPFAM" id="SSF63825">
    <property type="entry name" value="YWTD domain"/>
    <property type="match status" value="1"/>
</dbReference>
<dbReference type="InterPro" id="IPR011042">
    <property type="entry name" value="6-blade_b-propeller_TolB-like"/>
</dbReference>
<sequence>MRNIFLFLCCLVFFLSCEDKNKQSESGSTPYNPALLVEVTEFMPDAGRIREKVIIKGHNFGTDKSQVKVYFVDELTERAATVIGVDNNTIYCLTPRQLDGENKIKIVVHGKDATAESKFKYTVAENVSTIAGSAANTATEDGTLAEAKFNYLQGIGALGNESMLVFQKTDPCVRYVSIPDNAVITVHSGFAGGKPAVTKDKTKVYAAGWDSPHTIYRYTKASGWAPERIGQLGITFGKIRAVALDKNEELLYFCDAAGKFGYYEIATQKVVTLNASTDAITSDGNYLIYNWRDDHFYVSCAAKYGIYRINPDGRDVETYAGFNGGVVRDGYVGEECAFAQPDGLTLNEDGDIYVCEGFKAHVIRKISIIDNYVSTVAGYYDGANDGSQIDGSPIDARFNYPYDIDNDGEGNYWIVEGWGNAVRKYAVE</sequence>
<dbReference type="Pfam" id="PF01833">
    <property type="entry name" value="TIG"/>
    <property type="match status" value="1"/>
</dbReference>
<dbReference type="SUPFAM" id="SSF81296">
    <property type="entry name" value="E set domains"/>
    <property type="match status" value="1"/>
</dbReference>
<name>A0A5M8P3F0_9BACT</name>